<organism evidence="4 5">
    <name type="scientific">Micromonospora craniellae</name>
    <dbReference type="NCBI Taxonomy" id="2294034"/>
    <lineage>
        <taxon>Bacteria</taxon>
        <taxon>Bacillati</taxon>
        <taxon>Actinomycetota</taxon>
        <taxon>Actinomycetes</taxon>
        <taxon>Micromonosporales</taxon>
        <taxon>Micromonosporaceae</taxon>
        <taxon>Micromonospora</taxon>
    </lineage>
</organism>
<gene>
    <name evidence="4" type="ORF">D0Q02_28050</name>
</gene>
<name>A0A372FRJ4_9ACTN</name>
<evidence type="ECO:0000256" key="1">
    <source>
        <dbReference type="ARBA" id="ARBA00022679"/>
    </source>
</evidence>
<dbReference type="InterPro" id="IPR016181">
    <property type="entry name" value="Acyl_CoA_acyltransferase"/>
</dbReference>
<dbReference type="OrthoDB" id="4549080at2"/>
<evidence type="ECO:0000259" key="3">
    <source>
        <dbReference type="PROSITE" id="PS51186"/>
    </source>
</evidence>
<proteinExistence type="predicted"/>
<dbReference type="InterPro" id="IPR000182">
    <property type="entry name" value="GNAT_dom"/>
</dbReference>
<dbReference type="CDD" id="cd04301">
    <property type="entry name" value="NAT_SF"/>
    <property type="match status" value="1"/>
</dbReference>
<keyword evidence="1 4" id="KW-0808">Transferase</keyword>
<dbReference type="Proteomes" id="UP000262621">
    <property type="component" value="Unassembled WGS sequence"/>
</dbReference>
<dbReference type="Pfam" id="PF00583">
    <property type="entry name" value="Acetyltransf_1"/>
    <property type="match status" value="1"/>
</dbReference>
<dbReference type="InterPro" id="IPR017255">
    <property type="entry name" value="AcTrfase_GNAT_prd"/>
</dbReference>
<keyword evidence="5" id="KW-1185">Reference proteome</keyword>
<reference evidence="4 5" key="1">
    <citation type="submission" date="2018-08" db="EMBL/GenBank/DDBJ databases">
        <title>Verrucosispora craniellae sp. nov., isolated from a marine sponge in the South China Sea.</title>
        <authorList>
            <person name="Li L."/>
            <person name="Lin H.W."/>
        </authorList>
    </citation>
    <scope>NUCLEOTIDE SEQUENCE [LARGE SCALE GENOMIC DNA]</scope>
    <source>
        <strain evidence="4 5">LHW63014</strain>
    </source>
</reference>
<dbReference type="AlphaFoldDB" id="A0A372FRJ4"/>
<dbReference type="SUPFAM" id="SSF55729">
    <property type="entry name" value="Acyl-CoA N-acyltransferases (Nat)"/>
    <property type="match status" value="1"/>
</dbReference>
<keyword evidence="2" id="KW-0012">Acyltransferase</keyword>
<comment type="caution">
    <text evidence="4">The sequence shown here is derived from an EMBL/GenBank/DDBJ whole genome shotgun (WGS) entry which is preliminary data.</text>
</comment>
<feature type="domain" description="N-acetyltransferase" evidence="3">
    <location>
        <begin position="1"/>
        <end position="146"/>
    </location>
</feature>
<dbReference type="GO" id="GO:0016747">
    <property type="term" value="F:acyltransferase activity, transferring groups other than amino-acyl groups"/>
    <property type="evidence" value="ECO:0007669"/>
    <property type="project" value="InterPro"/>
</dbReference>
<protein>
    <submittedName>
        <fullName evidence="4">GNAT family N-acetyltransferase</fullName>
    </submittedName>
</protein>
<dbReference type="PANTHER" id="PTHR43877">
    <property type="entry name" value="AMINOALKYLPHOSPHONATE N-ACETYLTRANSFERASE-RELATED-RELATED"/>
    <property type="match status" value="1"/>
</dbReference>
<evidence type="ECO:0000256" key="2">
    <source>
        <dbReference type="ARBA" id="ARBA00023315"/>
    </source>
</evidence>
<dbReference type="Gene3D" id="3.40.630.30">
    <property type="match status" value="1"/>
</dbReference>
<dbReference type="PIRSF" id="PIRSF037663">
    <property type="entry name" value="Acetyltransf_GNAT_prd"/>
    <property type="match status" value="1"/>
</dbReference>
<sequence length="158" mass="17052">MRITGLSRDLVNSVLALMDQGAPYVKARTASDYWLYARLFASTCPVAIVDGFVVGAVIAMRSQEDPSEIYIQDVMVHPDYRREGVAAALVGSVRARAERWGCKRIYLTSEPGNAAASGAWTSMGFVNSPGDYAVNGVSIVRGFKGPGKDRAVFELTLS</sequence>
<accession>A0A372FRJ4</accession>
<evidence type="ECO:0000313" key="4">
    <source>
        <dbReference type="EMBL" id="RFS43407.1"/>
    </source>
</evidence>
<dbReference type="PROSITE" id="PS51186">
    <property type="entry name" value="GNAT"/>
    <property type="match status" value="1"/>
</dbReference>
<dbReference type="InterPro" id="IPR050832">
    <property type="entry name" value="Bact_Acetyltransf"/>
</dbReference>
<dbReference type="EMBL" id="QVFU01000062">
    <property type="protein sequence ID" value="RFS43407.1"/>
    <property type="molecule type" value="Genomic_DNA"/>
</dbReference>
<evidence type="ECO:0000313" key="5">
    <source>
        <dbReference type="Proteomes" id="UP000262621"/>
    </source>
</evidence>